<feature type="domain" description="Rhodanese" evidence="3">
    <location>
        <begin position="210"/>
        <end position="327"/>
    </location>
</feature>
<dbReference type="InterPro" id="IPR045078">
    <property type="entry name" value="TST/MPST-like"/>
</dbReference>
<organism evidence="4 5">
    <name type="scientific">Steinernema glaseri</name>
    <dbReference type="NCBI Taxonomy" id="37863"/>
    <lineage>
        <taxon>Eukaryota</taxon>
        <taxon>Metazoa</taxon>
        <taxon>Ecdysozoa</taxon>
        <taxon>Nematoda</taxon>
        <taxon>Chromadorea</taxon>
        <taxon>Rhabditida</taxon>
        <taxon>Tylenchina</taxon>
        <taxon>Panagrolaimomorpha</taxon>
        <taxon>Strongyloidoidea</taxon>
        <taxon>Steinernematidae</taxon>
        <taxon>Steinernema</taxon>
    </lineage>
</organism>
<evidence type="ECO:0000313" key="4">
    <source>
        <dbReference type="Proteomes" id="UP000095287"/>
    </source>
</evidence>
<dbReference type="WBParaSite" id="L893_g17111.t1">
    <property type="protein sequence ID" value="L893_g17111.t1"/>
    <property type="gene ID" value="L893_g17111"/>
</dbReference>
<dbReference type="SMART" id="SM00450">
    <property type="entry name" value="RHOD"/>
    <property type="match status" value="2"/>
</dbReference>
<dbReference type="InterPro" id="IPR001763">
    <property type="entry name" value="Rhodanese-like_dom"/>
</dbReference>
<dbReference type="Proteomes" id="UP000095287">
    <property type="component" value="Unplaced"/>
</dbReference>
<evidence type="ECO:0000259" key="3">
    <source>
        <dbReference type="PROSITE" id="PS50206"/>
    </source>
</evidence>
<dbReference type="PANTHER" id="PTHR11364">
    <property type="entry name" value="THIOSULFATE SULFERTANSFERASE"/>
    <property type="match status" value="1"/>
</dbReference>
<evidence type="ECO:0000256" key="1">
    <source>
        <dbReference type="ARBA" id="ARBA00022679"/>
    </source>
</evidence>
<keyword evidence="4" id="KW-1185">Reference proteome</keyword>
<accession>A0A1I7YK07</accession>
<feature type="domain" description="Rhodanese" evidence="3">
    <location>
        <begin position="30"/>
        <end position="170"/>
    </location>
</feature>
<evidence type="ECO:0000256" key="2">
    <source>
        <dbReference type="ARBA" id="ARBA00022737"/>
    </source>
</evidence>
<keyword evidence="1" id="KW-0808">Transferase</keyword>
<dbReference type="AlphaFoldDB" id="A0A1I7YK07"/>
<evidence type="ECO:0000313" key="5">
    <source>
        <dbReference type="WBParaSite" id="L893_g17111.t1"/>
    </source>
</evidence>
<dbReference type="CDD" id="cd01448">
    <property type="entry name" value="TST_Repeat_1"/>
    <property type="match status" value="1"/>
</dbReference>
<dbReference type="PROSITE" id="PS50206">
    <property type="entry name" value="RHODANESE_3"/>
    <property type="match status" value="2"/>
</dbReference>
<name>A0A1I7YK07_9BILA</name>
<dbReference type="InterPro" id="IPR036873">
    <property type="entry name" value="Rhodanese-like_dom_sf"/>
</dbReference>
<protein>
    <submittedName>
        <fullName evidence="5">Sulfurtransferase</fullName>
    </submittedName>
</protein>
<reference evidence="5" key="1">
    <citation type="submission" date="2016-11" db="UniProtKB">
        <authorList>
            <consortium name="WormBaseParasite"/>
        </authorList>
    </citation>
    <scope>IDENTIFICATION</scope>
</reference>
<dbReference type="Gene3D" id="3.40.250.10">
    <property type="entry name" value="Rhodanese-like domain"/>
    <property type="match status" value="2"/>
</dbReference>
<sequence length="335" mass="37905">MDESDNNTMTLKRLIDVKTLGEVLKKGYINREGIRLIDCTYMPTAKPDYKEFKEKHYGKFEALMARDSAHKKLYLASRIPESIFADMDVAMYPGRYQRFSLYEPEVFEQYVQLLGINKGEQLIFYGRGAFGGMLFASRMAMLFKAYGHDKFSLLDGGFDYWKSQGNKVDTSVNPVQFKRGDWKATDNMQINITFEELEKKDSEGKDMIDHPEKTNFLDARIRAQFDGREDTGLDPYKVEGSFVPGFKNVPAAELVGDDGLIKPPNAIKELLEAGGYDKSKPTITSCNTGMQASMLAFVMENVYPETNVRVFNGSMKEMEARDPKRISGGAGHLKA</sequence>
<dbReference type="GO" id="GO:0004792">
    <property type="term" value="F:thiosulfate-cyanide sulfurtransferase activity"/>
    <property type="evidence" value="ECO:0007669"/>
    <property type="project" value="TreeGrafter"/>
</dbReference>
<dbReference type="Pfam" id="PF00581">
    <property type="entry name" value="Rhodanese"/>
    <property type="match status" value="1"/>
</dbReference>
<dbReference type="SUPFAM" id="SSF52821">
    <property type="entry name" value="Rhodanese/Cell cycle control phosphatase"/>
    <property type="match status" value="2"/>
</dbReference>
<proteinExistence type="predicted"/>
<keyword evidence="2" id="KW-0677">Repeat</keyword>
<dbReference type="GO" id="GO:0005739">
    <property type="term" value="C:mitochondrion"/>
    <property type="evidence" value="ECO:0007669"/>
    <property type="project" value="TreeGrafter"/>
</dbReference>
<dbReference type="PANTHER" id="PTHR11364:SF7">
    <property type="entry name" value="THIOSULFATE SULFURTRANSFERASE MPST-1-RELATED"/>
    <property type="match status" value="1"/>
</dbReference>